<dbReference type="EMBL" id="HBUF01486315">
    <property type="protein sequence ID" value="CAG6745179.1"/>
    <property type="molecule type" value="Transcribed_RNA"/>
</dbReference>
<name>A0A8D8ZCF6_9HEMI</name>
<dbReference type="EMBL" id="HBUF01486314">
    <property type="protein sequence ID" value="CAG6745178.1"/>
    <property type="molecule type" value="Transcribed_RNA"/>
</dbReference>
<sequence>MILCARILAPPVRCDIFSTMNQLHEKNSTNGSTLFSNNSHTFMYGVLTDPITISIVQHVDTLSWPFGPTVIHVKCTCSIRSTSSVKLRLNCTILTSWKIIIIEF</sequence>
<organism evidence="1">
    <name type="scientific">Cacopsylla melanoneura</name>
    <dbReference type="NCBI Taxonomy" id="428564"/>
    <lineage>
        <taxon>Eukaryota</taxon>
        <taxon>Metazoa</taxon>
        <taxon>Ecdysozoa</taxon>
        <taxon>Arthropoda</taxon>
        <taxon>Hexapoda</taxon>
        <taxon>Insecta</taxon>
        <taxon>Pterygota</taxon>
        <taxon>Neoptera</taxon>
        <taxon>Paraneoptera</taxon>
        <taxon>Hemiptera</taxon>
        <taxon>Sternorrhyncha</taxon>
        <taxon>Psylloidea</taxon>
        <taxon>Psyllidae</taxon>
        <taxon>Psyllinae</taxon>
        <taxon>Cacopsylla</taxon>
    </lineage>
</organism>
<dbReference type="AlphaFoldDB" id="A0A8D8ZCF6"/>
<protein>
    <submittedName>
        <fullName evidence="1">Uncharacterized protein</fullName>
    </submittedName>
</protein>
<evidence type="ECO:0000313" key="1">
    <source>
        <dbReference type="EMBL" id="CAG6745178.1"/>
    </source>
</evidence>
<proteinExistence type="predicted"/>
<accession>A0A8D8ZCF6</accession>
<dbReference type="EMBL" id="HBUF01528249">
    <property type="protein sequence ID" value="CAG6750893.1"/>
    <property type="molecule type" value="Transcribed_RNA"/>
</dbReference>
<reference evidence="1" key="1">
    <citation type="submission" date="2021-05" db="EMBL/GenBank/DDBJ databases">
        <authorList>
            <person name="Alioto T."/>
            <person name="Alioto T."/>
            <person name="Gomez Garrido J."/>
        </authorList>
    </citation>
    <scope>NUCLEOTIDE SEQUENCE</scope>
</reference>
<dbReference type="EMBL" id="HBUF01147083">
    <property type="protein sequence ID" value="CAG6647448.1"/>
    <property type="molecule type" value="Transcribed_RNA"/>
</dbReference>